<feature type="active site" description="Proton donor" evidence="8">
    <location>
        <position position="36"/>
    </location>
</feature>
<keyword evidence="5 8" id="KW-0547">Nucleotide-binding</keyword>
<dbReference type="OrthoDB" id="9773087at2"/>
<comment type="subcellular location">
    <subcellularLocation>
        <location evidence="8">Cytoplasm</location>
    </subcellularLocation>
</comment>
<evidence type="ECO:0000256" key="8">
    <source>
        <dbReference type="HAMAP-Rule" id="MF_00158"/>
    </source>
</evidence>
<comment type="caution">
    <text evidence="9">The sequence shown here is derived from an EMBL/GenBank/DDBJ whole genome shotgun (WGS) entry which is preliminary data.</text>
</comment>
<dbReference type="Proteomes" id="UP000321129">
    <property type="component" value="Unassembled WGS sequence"/>
</dbReference>
<dbReference type="EC" id="6.3.2.1" evidence="8"/>
<dbReference type="GO" id="GO:0005524">
    <property type="term" value="F:ATP binding"/>
    <property type="evidence" value="ECO:0007669"/>
    <property type="project" value="UniProtKB-KW"/>
</dbReference>
<reference evidence="9 10" key="1">
    <citation type="submission" date="2019-08" db="EMBL/GenBank/DDBJ databases">
        <title>Sphingorhabdus soil sp. nov., isolated from arctic soil.</title>
        <authorList>
            <person name="Liu Y."/>
        </authorList>
    </citation>
    <scope>NUCLEOTIDE SEQUENCE [LARGE SCALE GENOMIC DNA]</scope>
    <source>
        <strain evidence="9 10">D-2Q-5-6</strain>
    </source>
</reference>
<keyword evidence="6 8" id="KW-0067">ATP-binding</keyword>
<dbReference type="AlphaFoldDB" id="A0A5C6URD5"/>
<feature type="binding site" evidence="8">
    <location>
        <begin position="183"/>
        <end position="186"/>
    </location>
    <ligand>
        <name>ATP</name>
        <dbReference type="ChEBI" id="CHEBI:30616"/>
    </ligand>
</feature>
<keyword evidence="10" id="KW-1185">Reference proteome</keyword>
<feature type="binding site" evidence="8">
    <location>
        <begin position="146"/>
        <end position="149"/>
    </location>
    <ligand>
        <name>ATP</name>
        <dbReference type="ChEBI" id="CHEBI:30616"/>
    </ligand>
</feature>
<evidence type="ECO:0000313" key="9">
    <source>
        <dbReference type="EMBL" id="TXC73458.1"/>
    </source>
</evidence>
<comment type="similarity">
    <text evidence="2 8">Belongs to the pantothenate synthetase family.</text>
</comment>
<dbReference type="CDD" id="cd00560">
    <property type="entry name" value="PanC"/>
    <property type="match status" value="1"/>
</dbReference>
<organism evidence="9 10">
    <name type="scientific">Flavisphingopyxis soli</name>
    <dbReference type="NCBI Taxonomy" id="2601267"/>
    <lineage>
        <taxon>Bacteria</taxon>
        <taxon>Pseudomonadati</taxon>
        <taxon>Pseudomonadota</taxon>
        <taxon>Alphaproteobacteria</taxon>
        <taxon>Sphingomonadales</taxon>
        <taxon>Sphingopyxidaceae</taxon>
        <taxon>Flavisphingopyxis</taxon>
    </lineage>
</organism>
<dbReference type="InterPro" id="IPR014729">
    <property type="entry name" value="Rossmann-like_a/b/a_fold"/>
</dbReference>
<sequence>MQTIRDLAALRAACSAARADGGLALVPTMGALHDGHLALVREAKRHARHVAVSIFVNPTQFGPGEDLDAYPRREAEDLALIAAEGASIAWLPDAATMYPDGFATSIRVGGASEGLCGAARPGHFDGVATVVAKLFNQVGPGVAVFGEKDYQQLAVIRRLVADLDFAIDIIGLTTVREADGLARSSRNAYLSAQDRARAAALPATLHACAARIVAGDAVAEVLHDGIAALHEAGFASVDYLELRDAASLVPVTTLAAPARLLVAARIGTTRLIDNIAVA</sequence>
<accession>A0A5C6URD5</accession>
<feature type="binding site" evidence="8">
    <location>
        <position position="175"/>
    </location>
    <ligand>
        <name>ATP</name>
        <dbReference type="ChEBI" id="CHEBI:30616"/>
    </ligand>
</feature>
<evidence type="ECO:0000313" key="10">
    <source>
        <dbReference type="Proteomes" id="UP000321129"/>
    </source>
</evidence>
<dbReference type="SUPFAM" id="SSF52374">
    <property type="entry name" value="Nucleotidylyl transferase"/>
    <property type="match status" value="1"/>
</dbReference>
<dbReference type="Pfam" id="PF02569">
    <property type="entry name" value="Pantoate_ligase"/>
    <property type="match status" value="1"/>
</dbReference>
<dbReference type="GO" id="GO:0005829">
    <property type="term" value="C:cytosol"/>
    <property type="evidence" value="ECO:0007669"/>
    <property type="project" value="TreeGrafter"/>
</dbReference>
<evidence type="ECO:0000256" key="4">
    <source>
        <dbReference type="ARBA" id="ARBA00022655"/>
    </source>
</evidence>
<name>A0A5C6URD5_9SPHN</name>
<dbReference type="EMBL" id="VOPY01000001">
    <property type="protein sequence ID" value="TXC73458.1"/>
    <property type="molecule type" value="Genomic_DNA"/>
</dbReference>
<dbReference type="PANTHER" id="PTHR21299">
    <property type="entry name" value="CYTIDYLATE KINASE/PANTOATE-BETA-ALANINE LIGASE"/>
    <property type="match status" value="1"/>
</dbReference>
<dbReference type="UniPathway" id="UPA00028">
    <property type="reaction ID" value="UER00005"/>
</dbReference>
<dbReference type="NCBIfam" id="TIGR00018">
    <property type="entry name" value="panC"/>
    <property type="match status" value="1"/>
</dbReference>
<feature type="binding site" evidence="8">
    <location>
        <position position="152"/>
    </location>
    <ligand>
        <name>(R)-pantoate</name>
        <dbReference type="ChEBI" id="CHEBI:15980"/>
    </ligand>
</feature>
<evidence type="ECO:0000256" key="5">
    <source>
        <dbReference type="ARBA" id="ARBA00022741"/>
    </source>
</evidence>
<keyword evidence="3 8" id="KW-0436">Ligase</keyword>
<evidence type="ECO:0000256" key="2">
    <source>
        <dbReference type="ARBA" id="ARBA00009256"/>
    </source>
</evidence>
<comment type="subunit">
    <text evidence="8">Homodimer.</text>
</comment>
<dbReference type="RefSeq" id="WP_147121294.1">
    <property type="nucleotide sequence ID" value="NZ_VOPY01000001.1"/>
</dbReference>
<comment type="function">
    <text evidence="8">Catalyzes the condensation of pantoate with beta-alanine in an ATP-dependent reaction via a pantoyl-adenylate intermediate.</text>
</comment>
<dbReference type="InterPro" id="IPR003721">
    <property type="entry name" value="Pantoate_ligase"/>
</dbReference>
<dbReference type="GO" id="GO:0015940">
    <property type="term" value="P:pantothenate biosynthetic process"/>
    <property type="evidence" value="ECO:0007669"/>
    <property type="project" value="UniProtKB-UniRule"/>
</dbReference>
<feature type="binding site" evidence="8">
    <location>
        <position position="60"/>
    </location>
    <ligand>
        <name>beta-alanine</name>
        <dbReference type="ChEBI" id="CHEBI:57966"/>
    </ligand>
</feature>
<dbReference type="InterPro" id="IPR042176">
    <property type="entry name" value="Pantoate_ligase_C"/>
</dbReference>
<gene>
    <name evidence="8" type="primary">panC</name>
    <name evidence="9" type="ORF">FSZ31_01500</name>
</gene>
<dbReference type="PANTHER" id="PTHR21299:SF1">
    <property type="entry name" value="PANTOATE--BETA-ALANINE LIGASE"/>
    <property type="match status" value="1"/>
</dbReference>
<evidence type="ECO:0000256" key="3">
    <source>
        <dbReference type="ARBA" id="ARBA00022598"/>
    </source>
</evidence>
<evidence type="ECO:0000256" key="6">
    <source>
        <dbReference type="ARBA" id="ARBA00022840"/>
    </source>
</evidence>
<evidence type="ECO:0000256" key="1">
    <source>
        <dbReference type="ARBA" id="ARBA00004990"/>
    </source>
</evidence>
<feature type="binding site" evidence="8">
    <location>
        <begin position="29"/>
        <end position="36"/>
    </location>
    <ligand>
        <name>ATP</name>
        <dbReference type="ChEBI" id="CHEBI:30616"/>
    </ligand>
</feature>
<proteinExistence type="inferred from homology"/>
<keyword evidence="8" id="KW-0963">Cytoplasm</keyword>
<comment type="catalytic activity">
    <reaction evidence="7 8">
        <text>(R)-pantoate + beta-alanine + ATP = (R)-pantothenate + AMP + diphosphate + H(+)</text>
        <dbReference type="Rhea" id="RHEA:10912"/>
        <dbReference type="ChEBI" id="CHEBI:15378"/>
        <dbReference type="ChEBI" id="CHEBI:15980"/>
        <dbReference type="ChEBI" id="CHEBI:29032"/>
        <dbReference type="ChEBI" id="CHEBI:30616"/>
        <dbReference type="ChEBI" id="CHEBI:33019"/>
        <dbReference type="ChEBI" id="CHEBI:57966"/>
        <dbReference type="ChEBI" id="CHEBI:456215"/>
        <dbReference type="EC" id="6.3.2.1"/>
    </reaction>
</comment>
<dbReference type="GO" id="GO:0004592">
    <property type="term" value="F:pantoate-beta-alanine ligase activity"/>
    <property type="evidence" value="ECO:0007669"/>
    <property type="project" value="UniProtKB-UniRule"/>
</dbReference>
<comment type="pathway">
    <text evidence="1 8">Cofactor biosynthesis; (R)-pantothenate biosynthesis; (R)-pantothenate from (R)-pantoate and beta-alanine: step 1/1.</text>
</comment>
<evidence type="ECO:0000256" key="7">
    <source>
        <dbReference type="ARBA" id="ARBA00048258"/>
    </source>
</evidence>
<dbReference type="HAMAP" id="MF_00158">
    <property type="entry name" value="PanC"/>
    <property type="match status" value="1"/>
</dbReference>
<keyword evidence="4 8" id="KW-0566">Pantothenate biosynthesis</keyword>
<feature type="binding site" evidence="8">
    <location>
        <position position="60"/>
    </location>
    <ligand>
        <name>(R)-pantoate</name>
        <dbReference type="ChEBI" id="CHEBI:15980"/>
    </ligand>
</feature>
<dbReference type="Gene3D" id="3.30.1300.10">
    <property type="entry name" value="Pantoate-beta-alanine ligase, C-terminal domain"/>
    <property type="match status" value="1"/>
</dbReference>
<protein>
    <recommendedName>
        <fullName evidence="8">Pantothenate synthetase</fullName>
        <shortName evidence="8">PS</shortName>
        <ecNumber evidence="8">6.3.2.1</ecNumber>
    </recommendedName>
    <alternativeName>
        <fullName evidence="8">Pantoate--beta-alanine ligase</fullName>
    </alternativeName>
    <alternativeName>
        <fullName evidence="8">Pantoate-activating enzyme</fullName>
    </alternativeName>
</protein>
<comment type="miscellaneous">
    <text evidence="8">The reaction proceeds by a bi uni uni bi ping pong mechanism.</text>
</comment>
<dbReference type="Gene3D" id="3.40.50.620">
    <property type="entry name" value="HUPs"/>
    <property type="match status" value="1"/>
</dbReference>